<dbReference type="GO" id="GO:0044183">
    <property type="term" value="F:protein folding chaperone"/>
    <property type="evidence" value="ECO:0007669"/>
    <property type="project" value="TreeGrafter"/>
</dbReference>
<reference evidence="7 8" key="1">
    <citation type="submission" date="2019-03" db="EMBL/GenBank/DDBJ databases">
        <title>The complete genome sequence of Neokomagataea sp. Jb2 NBRC113641.</title>
        <authorList>
            <person name="Chua K.-O."/>
            <person name="Chan K.-G."/>
            <person name="See-Too W.-S."/>
        </authorList>
    </citation>
    <scope>NUCLEOTIDE SEQUENCE [LARGE SCALE GENOMIC DNA]</scope>
    <source>
        <strain evidence="7 8">Jb2</strain>
    </source>
</reference>
<dbReference type="EMBL" id="SORZ01000002">
    <property type="protein sequence ID" value="TPW34104.1"/>
    <property type="molecule type" value="Genomic_DNA"/>
</dbReference>
<dbReference type="InterPro" id="IPR000397">
    <property type="entry name" value="Heat_shock_Hsp33"/>
</dbReference>
<keyword evidence="1" id="KW-0963">Cytoplasm</keyword>
<evidence type="ECO:0000256" key="3">
    <source>
        <dbReference type="ARBA" id="ARBA00023157"/>
    </source>
</evidence>
<dbReference type="GO" id="GO:0051082">
    <property type="term" value="F:unfolded protein binding"/>
    <property type="evidence" value="ECO:0007669"/>
    <property type="project" value="InterPro"/>
</dbReference>
<evidence type="ECO:0000313" key="8">
    <source>
        <dbReference type="Proteomes" id="UP000315037"/>
    </source>
</evidence>
<dbReference type="CDD" id="cd00498">
    <property type="entry name" value="Hsp33"/>
    <property type="match status" value="1"/>
</dbReference>
<protein>
    <submittedName>
        <fullName evidence="7">Hsp33 family molecular chaperone HslO</fullName>
    </submittedName>
</protein>
<gene>
    <name evidence="7" type="ORF">E3202_06095</name>
</gene>
<dbReference type="PANTHER" id="PTHR30111:SF1">
    <property type="entry name" value="33 KDA CHAPERONIN"/>
    <property type="match status" value="1"/>
</dbReference>
<feature type="region of interest" description="Disordered" evidence="6">
    <location>
        <begin position="216"/>
        <end position="235"/>
    </location>
</feature>
<comment type="caution">
    <text evidence="7">The sequence shown here is derived from an EMBL/GenBank/DDBJ whole genome shotgun (WGS) entry which is preliminary data.</text>
</comment>
<evidence type="ECO:0000256" key="2">
    <source>
        <dbReference type="ARBA" id="ARBA00022833"/>
    </source>
</evidence>
<dbReference type="InterPro" id="IPR023212">
    <property type="entry name" value="Hsp33_helix_hairpin_bin_dom_sf"/>
</dbReference>
<proteinExistence type="predicted"/>
<feature type="compositionally biased region" description="Basic and acidic residues" evidence="6">
    <location>
        <begin position="221"/>
        <end position="232"/>
    </location>
</feature>
<dbReference type="PIRSF" id="PIRSF005261">
    <property type="entry name" value="Heat_shock_Hsp33"/>
    <property type="match status" value="1"/>
</dbReference>
<dbReference type="InterPro" id="IPR016153">
    <property type="entry name" value="Heat_shock_Hsp33_N"/>
</dbReference>
<accession>A0A506UL72</accession>
<dbReference type="Gene3D" id="1.10.287.480">
    <property type="entry name" value="helix hairpin bin"/>
    <property type="match status" value="1"/>
</dbReference>
<keyword evidence="5" id="KW-0676">Redox-active center</keyword>
<keyword evidence="8" id="KW-1185">Reference proteome</keyword>
<dbReference type="PANTHER" id="PTHR30111">
    <property type="entry name" value="33 KDA CHAPERONIN"/>
    <property type="match status" value="1"/>
</dbReference>
<keyword evidence="4" id="KW-0143">Chaperone</keyword>
<evidence type="ECO:0000256" key="4">
    <source>
        <dbReference type="ARBA" id="ARBA00023186"/>
    </source>
</evidence>
<dbReference type="Pfam" id="PF01430">
    <property type="entry name" value="HSP33"/>
    <property type="match status" value="1"/>
</dbReference>
<evidence type="ECO:0000256" key="5">
    <source>
        <dbReference type="ARBA" id="ARBA00023284"/>
    </source>
</evidence>
<organism evidence="7 8">
    <name type="scientific">Oecophyllibacter saccharovorans</name>
    <dbReference type="NCBI Taxonomy" id="2558360"/>
    <lineage>
        <taxon>Bacteria</taxon>
        <taxon>Pseudomonadati</taxon>
        <taxon>Pseudomonadota</taxon>
        <taxon>Alphaproteobacteria</taxon>
        <taxon>Acetobacterales</taxon>
        <taxon>Acetobacteraceae</taxon>
        <taxon>Oecophyllibacter</taxon>
    </lineage>
</organism>
<keyword evidence="2" id="KW-0862">Zinc</keyword>
<dbReference type="GO" id="GO:0042026">
    <property type="term" value="P:protein refolding"/>
    <property type="evidence" value="ECO:0007669"/>
    <property type="project" value="TreeGrafter"/>
</dbReference>
<sequence>MTASSSPASSQDLADLDLPLDDAGRPHGLPDLVVPHAVLPFYLADAPVRGRLVRLGPLAEVILSRHSLPPAVLSLGAQALALVAAMATALKFNGSFSLQIKGDGPVSLLVADCTSEGVLRFTARMAENAPETLPPSAAELLGKGYLAFTVDQGPDTDRHQGIAELKGETLAEMAEHYFATSEQHACAIHLYACHEAENGWQAGALVLERIANDGGVAQNDDVPRTTRERDDSGEGEDLWETACTFADTLTDKEIFDPALSGPALVHRLFGTLDVRVAPARPLSFGCRCNRAKLANVLRNFSADDLDHMTQDGIITMDCHFCNTHHHFRRSALAAAQNGEGAQ</sequence>
<dbReference type="SUPFAM" id="SSF118352">
    <property type="entry name" value="HSP33 redox switch-like"/>
    <property type="match status" value="1"/>
</dbReference>
<keyword evidence="3" id="KW-1015">Disulfide bond</keyword>
<evidence type="ECO:0000256" key="1">
    <source>
        <dbReference type="ARBA" id="ARBA00022490"/>
    </source>
</evidence>
<dbReference type="GO" id="GO:0005737">
    <property type="term" value="C:cytoplasm"/>
    <property type="evidence" value="ECO:0007669"/>
    <property type="project" value="InterPro"/>
</dbReference>
<evidence type="ECO:0000256" key="6">
    <source>
        <dbReference type="SAM" id="MobiDB-lite"/>
    </source>
</evidence>
<name>A0A506UL72_9PROT</name>
<dbReference type="SUPFAM" id="SSF64397">
    <property type="entry name" value="Hsp33 domain"/>
    <property type="match status" value="1"/>
</dbReference>
<evidence type="ECO:0000313" key="7">
    <source>
        <dbReference type="EMBL" id="TPW34104.1"/>
    </source>
</evidence>
<dbReference type="AlphaFoldDB" id="A0A506UL72"/>
<dbReference type="InterPro" id="IPR016154">
    <property type="entry name" value="Heat_shock_Hsp33_C"/>
</dbReference>
<dbReference type="Gene3D" id="3.90.1280.10">
    <property type="entry name" value="HSP33 redox switch-like"/>
    <property type="match status" value="1"/>
</dbReference>
<dbReference type="Proteomes" id="UP000315037">
    <property type="component" value="Unassembled WGS sequence"/>
</dbReference>
<dbReference type="RefSeq" id="WP_165598687.1">
    <property type="nucleotide sequence ID" value="NZ_SORY01000001.1"/>
</dbReference>
<dbReference type="Gene3D" id="3.55.30.10">
    <property type="entry name" value="Hsp33 domain"/>
    <property type="match status" value="1"/>
</dbReference>